<feature type="transmembrane region" description="Helical" evidence="1">
    <location>
        <begin position="51"/>
        <end position="72"/>
    </location>
</feature>
<evidence type="ECO:0000313" key="2">
    <source>
        <dbReference type="EMBL" id="SVD63988.1"/>
    </source>
</evidence>
<feature type="non-terminal residue" evidence="2">
    <location>
        <position position="1"/>
    </location>
</feature>
<dbReference type="EMBL" id="UINC01163594">
    <property type="protein sequence ID" value="SVD63988.1"/>
    <property type="molecule type" value="Genomic_DNA"/>
</dbReference>
<organism evidence="2">
    <name type="scientific">marine metagenome</name>
    <dbReference type="NCBI Taxonomy" id="408172"/>
    <lineage>
        <taxon>unclassified sequences</taxon>
        <taxon>metagenomes</taxon>
        <taxon>ecological metagenomes</taxon>
    </lineage>
</organism>
<keyword evidence="1" id="KW-0472">Membrane</keyword>
<feature type="transmembrane region" description="Helical" evidence="1">
    <location>
        <begin position="23"/>
        <end position="44"/>
    </location>
</feature>
<evidence type="ECO:0000256" key="1">
    <source>
        <dbReference type="SAM" id="Phobius"/>
    </source>
</evidence>
<reference evidence="2" key="1">
    <citation type="submission" date="2018-05" db="EMBL/GenBank/DDBJ databases">
        <authorList>
            <person name="Lanie J.A."/>
            <person name="Ng W.-L."/>
            <person name="Kazmierczak K.M."/>
            <person name="Andrzejewski T.M."/>
            <person name="Davidsen T.M."/>
            <person name="Wayne K.J."/>
            <person name="Tettelin H."/>
            <person name="Glass J.I."/>
            <person name="Rusch D."/>
            <person name="Podicherti R."/>
            <person name="Tsui H.-C.T."/>
            <person name="Winkler M.E."/>
        </authorList>
    </citation>
    <scope>NUCLEOTIDE SEQUENCE</scope>
</reference>
<keyword evidence="1" id="KW-1133">Transmembrane helix</keyword>
<dbReference type="AlphaFoldDB" id="A0A382X0R7"/>
<sequence length="93" mass="9314">LAGFTAGMAVGIFAKENLGSTMLWGSVGWVTGIGVGSLLGGHIWDDPSARWAGGVLGGAVGLLIGGTAGYLISSTDPNSADNPGMPLMVRVHF</sequence>
<gene>
    <name evidence="2" type="ORF">METZ01_LOCUS416842</name>
</gene>
<accession>A0A382X0R7</accession>
<keyword evidence="1" id="KW-0812">Transmembrane</keyword>
<name>A0A382X0R7_9ZZZZ</name>
<protein>
    <submittedName>
        <fullName evidence="2">Uncharacterized protein</fullName>
    </submittedName>
</protein>
<proteinExistence type="predicted"/>